<dbReference type="InterPro" id="IPR029753">
    <property type="entry name" value="D-isomer_DH_CS"/>
</dbReference>
<dbReference type="PROSITE" id="PS00671">
    <property type="entry name" value="D_2_HYDROXYACID_DH_3"/>
    <property type="match status" value="1"/>
</dbReference>
<dbReference type="PANTHER" id="PTHR42789">
    <property type="entry name" value="D-ISOMER SPECIFIC 2-HYDROXYACID DEHYDROGENASE FAMILY PROTEIN (AFU_ORTHOLOGUE AFUA_6G10090)"/>
    <property type="match status" value="1"/>
</dbReference>
<dbReference type="CDD" id="cd12171">
    <property type="entry name" value="2-Hacid_dh_10"/>
    <property type="match status" value="1"/>
</dbReference>
<keyword evidence="3" id="KW-0520">NAD</keyword>
<dbReference type="GO" id="GO:0016616">
    <property type="term" value="F:oxidoreductase activity, acting on the CH-OH group of donors, NAD or NADP as acceptor"/>
    <property type="evidence" value="ECO:0007669"/>
    <property type="project" value="InterPro"/>
</dbReference>
<name>A0A1J7BRU5_9ACTN</name>
<dbReference type="GO" id="GO:0051287">
    <property type="term" value="F:NAD binding"/>
    <property type="evidence" value="ECO:0007669"/>
    <property type="project" value="InterPro"/>
</dbReference>
<comment type="similarity">
    <text evidence="1 4">Belongs to the D-isomer specific 2-hydroxyacid dehydrogenase family.</text>
</comment>
<keyword evidence="8" id="KW-1185">Reference proteome</keyword>
<comment type="caution">
    <text evidence="7">The sequence shown here is derived from an EMBL/GenBank/DDBJ whole genome shotgun (WGS) entry which is preliminary data.</text>
</comment>
<dbReference type="InterPro" id="IPR036291">
    <property type="entry name" value="NAD(P)-bd_dom_sf"/>
</dbReference>
<dbReference type="InterPro" id="IPR006140">
    <property type="entry name" value="D-isomer_DH_NAD-bd"/>
</dbReference>
<organism evidence="7 8">
    <name type="scientific">Mangrovactinospora gilvigrisea</name>
    <dbReference type="NCBI Taxonomy" id="1428644"/>
    <lineage>
        <taxon>Bacteria</taxon>
        <taxon>Bacillati</taxon>
        <taxon>Actinomycetota</taxon>
        <taxon>Actinomycetes</taxon>
        <taxon>Kitasatosporales</taxon>
        <taxon>Streptomycetaceae</taxon>
        <taxon>Mangrovactinospora</taxon>
    </lineage>
</organism>
<dbReference type="AlphaFoldDB" id="A0A1J7BRU5"/>
<dbReference type="InterPro" id="IPR006139">
    <property type="entry name" value="D-isomer_2_OHA_DH_cat_dom"/>
</dbReference>
<dbReference type="Pfam" id="PF02826">
    <property type="entry name" value="2-Hacid_dh_C"/>
    <property type="match status" value="1"/>
</dbReference>
<dbReference type="Pfam" id="PF00389">
    <property type="entry name" value="2-Hacid_dh"/>
    <property type="match status" value="1"/>
</dbReference>
<dbReference type="InterPro" id="IPR050857">
    <property type="entry name" value="D-2-hydroxyacid_DH"/>
</dbReference>
<dbReference type="SUPFAM" id="SSF51735">
    <property type="entry name" value="NAD(P)-binding Rossmann-fold domains"/>
    <property type="match status" value="1"/>
</dbReference>
<dbReference type="STRING" id="1428644.BIV57_17605"/>
<dbReference type="RefSeq" id="WP_071657856.1">
    <property type="nucleotide sequence ID" value="NZ_MLCF01000109.1"/>
</dbReference>
<sequence>MHVLAAGDRFVRPQLIADALRSAFAPGEVEVSSLELPWPQVPFGPVGEGPGAVREASGTEQQVIDALGDAEACVTEMAPFTGKVFAACPGLRMVAVGRGGPVNVDLDAATRAGVAVSFAPGRNAAAAAEFAVGMILAAMRRIAHTDAELKAGRWRGDHYAYENAGLELDGTTVGLVGYGAIGRRVARVLAAFGANVLVADPYADAAEMRAEGPSAPSLVELDELLRRSRVVSLHARLTKETAGLLDERRLGLLPHGAVLVNTARGGLLDYRPLPAMLRDGRLGALAVDVYDVEPPPDDWALRGLPNVVATPHLGGATRETAHRAAQIAAAEVARFARGGAAALKHPANKADGTGAGGAA</sequence>
<feature type="domain" description="D-isomer specific 2-hydroxyacid dehydrogenase catalytic" evidence="5">
    <location>
        <begin position="59"/>
        <end position="341"/>
    </location>
</feature>
<dbReference type="PANTHER" id="PTHR42789:SF1">
    <property type="entry name" value="D-ISOMER SPECIFIC 2-HYDROXYACID DEHYDROGENASE FAMILY PROTEIN (AFU_ORTHOLOGUE AFUA_6G10090)"/>
    <property type="match status" value="1"/>
</dbReference>
<evidence type="ECO:0000313" key="8">
    <source>
        <dbReference type="Proteomes" id="UP000243342"/>
    </source>
</evidence>
<dbReference type="SUPFAM" id="SSF52283">
    <property type="entry name" value="Formate/glycerate dehydrogenase catalytic domain-like"/>
    <property type="match status" value="1"/>
</dbReference>
<evidence type="ECO:0000256" key="4">
    <source>
        <dbReference type="RuleBase" id="RU003719"/>
    </source>
</evidence>
<dbReference type="EMBL" id="MLCF01000109">
    <property type="protein sequence ID" value="OIV36177.1"/>
    <property type="molecule type" value="Genomic_DNA"/>
</dbReference>
<evidence type="ECO:0000259" key="5">
    <source>
        <dbReference type="Pfam" id="PF00389"/>
    </source>
</evidence>
<evidence type="ECO:0000313" key="7">
    <source>
        <dbReference type="EMBL" id="OIV36177.1"/>
    </source>
</evidence>
<evidence type="ECO:0000259" key="6">
    <source>
        <dbReference type="Pfam" id="PF02826"/>
    </source>
</evidence>
<gene>
    <name evidence="7" type="ORF">BIV57_17605</name>
</gene>
<dbReference type="Proteomes" id="UP000243342">
    <property type="component" value="Unassembled WGS sequence"/>
</dbReference>
<dbReference type="OrthoDB" id="117809at2"/>
<evidence type="ECO:0000256" key="3">
    <source>
        <dbReference type="ARBA" id="ARBA00023027"/>
    </source>
</evidence>
<accession>A0A1J7BRU5</accession>
<reference evidence="7 8" key="1">
    <citation type="submission" date="2016-10" db="EMBL/GenBank/DDBJ databases">
        <title>Genome sequence of Streptomyces gilvigriseus MUSC 26.</title>
        <authorList>
            <person name="Lee L.-H."/>
            <person name="Ser H.-L."/>
        </authorList>
    </citation>
    <scope>NUCLEOTIDE SEQUENCE [LARGE SCALE GENOMIC DNA]</scope>
    <source>
        <strain evidence="7 8">MUSC 26</strain>
    </source>
</reference>
<keyword evidence="2 4" id="KW-0560">Oxidoreductase</keyword>
<feature type="domain" description="D-isomer specific 2-hydroxyacid dehydrogenase NAD-binding" evidence="6">
    <location>
        <begin position="132"/>
        <end position="314"/>
    </location>
</feature>
<proteinExistence type="inferred from homology"/>
<dbReference type="Gene3D" id="3.40.50.720">
    <property type="entry name" value="NAD(P)-binding Rossmann-like Domain"/>
    <property type="match status" value="2"/>
</dbReference>
<evidence type="ECO:0000256" key="1">
    <source>
        <dbReference type="ARBA" id="ARBA00005854"/>
    </source>
</evidence>
<evidence type="ECO:0000256" key="2">
    <source>
        <dbReference type="ARBA" id="ARBA00023002"/>
    </source>
</evidence>
<protein>
    <submittedName>
        <fullName evidence="7">Hydroxyacid dehydrogenase</fullName>
    </submittedName>
</protein>